<dbReference type="AlphaFoldDB" id="A0A1S2LC54"/>
<dbReference type="Proteomes" id="UP000180098">
    <property type="component" value="Unassembled WGS sequence"/>
</dbReference>
<evidence type="ECO:0000313" key="1">
    <source>
        <dbReference type="EMBL" id="OIJ10089.1"/>
    </source>
</evidence>
<gene>
    <name evidence="1" type="ORF">BKP35_13290</name>
</gene>
<name>A0A1S2LC54_9BACI</name>
<evidence type="ECO:0000313" key="2">
    <source>
        <dbReference type="Proteomes" id="UP000180098"/>
    </source>
</evidence>
<protein>
    <submittedName>
        <fullName evidence="1">Uncharacterized protein</fullName>
    </submittedName>
</protein>
<dbReference type="EMBL" id="MLQQ01000040">
    <property type="protein sequence ID" value="OIJ10089.1"/>
    <property type="molecule type" value="Genomic_DNA"/>
</dbReference>
<dbReference type="RefSeq" id="WP_071313853.1">
    <property type="nucleotide sequence ID" value="NZ_MLQQ01000040.1"/>
</dbReference>
<proteinExistence type="predicted"/>
<dbReference type="InterPro" id="IPR024496">
    <property type="entry name" value="Spore_germ_GerPE"/>
</dbReference>
<organism evidence="1 2">
    <name type="scientific">Anaerobacillus arseniciselenatis</name>
    <dbReference type="NCBI Taxonomy" id="85682"/>
    <lineage>
        <taxon>Bacteria</taxon>
        <taxon>Bacillati</taxon>
        <taxon>Bacillota</taxon>
        <taxon>Bacilli</taxon>
        <taxon>Bacillales</taxon>
        <taxon>Bacillaceae</taxon>
        <taxon>Anaerobacillus</taxon>
    </lineage>
</organism>
<keyword evidence="2" id="KW-1185">Reference proteome</keyword>
<sequence length="126" mass="14379">MTRRTSVVDYSRVINVSLSSIFHIGDSVQVTPVAWAIAVQRQLQLFYGDEGNFLQFPMFTMELPQPTIQEPITVNRYNASSFIKVNRIHVTSVAAGSVHQIGSTNYINSESRIKHIRQFHRDPNME</sequence>
<dbReference type="Pfam" id="PF10970">
    <property type="entry name" value="GerPE"/>
    <property type="match status" value="1"/>
</dbReference>
<reference evidence="1 2" key="1">
    <citation type="submission" date="2016-10" db="EMBL/GenBank/DDBJ databases">
        <title>Draft genome sequences of four alkaliphilic bacteria belonging to the Anaerobacillus genus.</title>
        <authorList>
            <person name="Bassil N.M."/>
            <person name="Lloyd J.R."/>
        </authorList>
    </citation>
    <scope>NUCLEOTIDE SEQUENCE [LARGE SCALE GENOMIC DNA]</scope>
    <source>
        <strain evidence="1 2">DSM 15340</strain>
    </source>
</reference>
<accession>A0A1S2LC54</accession>
<dbReference type="OrthoDB" id="2599887at2"/>
<comment type="caution">
    <text evidence="1">The sequence shown here is derived from an EMBL/GenBank/DDBJ whole genome shotgun (WGS) entry which is preliminary data.</text>
</comment>